<evidence type="ECO:0000256" key="2">
    <source>
        <dbReference type="ARBA" id="ARBA00022814"/>
    </source>
</evidence>
<evidence type="ECO:0000313" key="8">
    <source>
        <dbReference type="Proteomes" id="UP000181976"/>
    </source>
</evidence>
<dbReference type="GO" id="GO:0031564">
    <property type="term" value="P:transcription antitermination"/>
    <property type="evidence" value="ECO:0007669"/>
    <property type="project" value="UniProtKB-KW"/>
</dbReference>
<protein>
    <submittedName>
        <fullName evidence="7">NusB antitermination factor</fullName>
    </submittedName>
</protein>
<dbReference type="InParanoid" id="A0A1I1VSJ2"/>
<keyword evidence="5" id="KW-0804">Transcription</keyword>
<dbReference type="InterPro" id="IPR011605">
    <property type="entry name" value="NusB_fam"/>
</dbReference>
<dbReference type="NCBIfam" id="TIGR01951">
    <property type="entry name" value="nusB"/>
    <property type="match status" value="1"/>
</dbReference>
<organism evidence="7 8">
    <name type="scientific">Thermophagus xiamenensis</name>
    <dbReference type="NCBI Taxonomy" id="385682"/>
    <lineage>
        <taxon>Bacteria</taxon>
        <taxon>Pseudomonadati</taxon>
        <taxon>Bacteroidota</taxon>
        <taxon>Bacteroidia</taxon>
        <taxon>Marinilabiliales</taxon>
        <taxon>Marinilabiliaceae</taxon>
        <taxon>Thermophagus</taxon>
    </lineage>
</organism>
<name>A0A1I1VSJ2_9BACT</name>
<evidence type="ECO:0000313" key="7">
    <source>
        <dbReference type="EMBL" id="SFD85018.1"/>
    </source>
</evidence>
<accession>A0A1I1VSJ2</accession>
<gene>
    <name evidence="7" type="ORF">SAMN05444380_1037</name>
</gene>
<sequence length="312" mass="37216">MLSRRLLRVKVMQTVYGHFRGGDTSLQESERELFHSISKSYELYHLLLLLILDVRDLAERRIEIGLNKKRPSYDDLHPNRKFINNKVIKQLGENRQLLKYIESKGVSWKNNEKYVRDIFKFICDSELYQQYMASDDLSYEADRKFIAKLYEKVIGQYLPLYALFEEESIFWNDEAEFVVSIVVKTIKEFKEENGENQVLQKEFKDEQDREFVKTLFRKTILNHSEYKSLIRKFSRNWDLERVASLDIVLMEIAITEFLEFPEIPVKVTLNEYIEIAKHYSTPKSGIFINGILDKIINYLKKENPSERLINKK</sequence>
<evidence type="ECO:0000256" key="3">
    <source>
        <dbReference type="ARBA" id="ARBA00022884"/>
    </source>
</evidence>
<keyword evidence="4" id="KW-0805">Transcription regulation</keyword>
<keyword evidence="3" id="KW-0694">RNA-binding</keyword>
<dbReference type="InterPro" id="IPR035926">
    <property type="entry name" value="NusB-like_sf"/>
</dbReference>
<dbReference type="STRING" id="385682.SAMN05444380_1037"/>
<dbReference type="PANTHER" id="PTHR11078">
    <property type="entry name" value="N UTILIZATION SUBSTANCE PROTEIN B-RELATED"/>
    <property type="match status" value="1"/>
</dbReference>
<proteinExistence type="inferred from homology"/>
<dbReference type="EMBL" id="FONA01000003">
    <property type="protein sequence ID" value="SFD85018.1"/>
    <property type="molecule type" value="Genomic_DNA"/>
</dbReference>
<feature type="domain" description="NusB/RsmB/TIM44" evidence="6">
    <location>
        <begin position="192"/>
        <end position="296"/>
    </location>
</feature>
<dbReference type="Proteomes" id="UP000181976">
    <property type="component" value="Unassembled WGS sequence"/>
</dbReference>
<dbReference type="eggNOG" id="COG0781">
    <property type="taxonomic scope" value="Bacteria"/>
</dbReference>
<dbReference type="InterPro" id="IPR006027">
    <property type="entry name" value="NusB_RsmB_TIM44"/>
</dbReference>
<dbReference type="GO" id="GO:0003723">
    <property type="term" value="F:RNA binding"/>
    <property type="evidence" value="ECO:0007669"/>
    <property type="project" value="UniProtKB-KW"/>
</dbReference>
<dbReference type="PANTHER" id="PTHR11078:SF3">
    <property type="entry name" value="ANTITERMINATION NUSB DOMAIN-CONTAINING PROTEIN"/>
    <property type="match status" value="1"/>
</dbReference>
<evidence type="ECO:0000256" key="5">
    <source>
        <dbReference type="ARBA" id="ARBA00023163"/>
    </source>
</evidence>
<dbReference type="GO" id="GO:0005829">
    <property type="term" value="C:cytosol"/>
    <property type="evidence" value="ECO:0007669"/>
    <property type="project" value="TreeGrafter"/>
</dbReference>
<evidence type="ECO:0000256" key="1">
    <source>
        <dbReference type="ARBA" id="ARBA00005952"/>
    </source>
</evidence>
<comment type="similarity">
    <text evidence="1">Belongs to the NusB family.</text>
</comment>
<dbReference type="Pfam" id="PF01029">
    <property type="entry name" value="NusB"/>
    <property type="match status" value="1"/>
</dbReference>
<keyword evidence="2" id="KW-0889">Transcription antitermination</keyword>
<keyword evidence="8" id="KW-1185">Reference proteome</keyword>
<dbReference type="OrthoDB" id="9787568at2"/>
<dbReference type="SUPFAM" id="SSF48013">
    <property type="entry name" value="NusB-like"/>
    <property type="match status" value="1"/>
</dbReference>
<dbReference type="Gene3D" id="1.10.940.10">
    <property type="entry name" value="NusB-like"/>
    <property type="match status" value="1"/>
</dbReference>
<evidence type="ECO:0000256" key="4">
    <source>
        <dbReference type="ARBA" id="ARBA00023015"/>
    </source>
</evidence>
<dbReference type="AlphaFoldDB" id="A0A1I1VSJ2"/>
<dbReference type="GO" id="GO:0006353">
    <property type="term" value="P:DNA-templated transcription termination"/>
    <property type="evidence" value="ECO:0007669"/>
    <property type="project" value="InterPro"/>
</dbReference>
<evidence type="ECO:0000259" key="6">
    <source>
        <dbReference type="Pfam" id="PF01029"/>
    </source>
</evidence>
<reference evidence="7 8" key="1">
    <citation type="submission" date="2016-10" db="EMBL/GenBank/DDBJ databases">
        <authorList>
            <person name="de Groot N.N."/>
        </authorList>
    </citation>
    <scope>NUCLEOTIDE SEQUENCE [LARGE SCALE GENOMIC DNA]</scope>
    <source>
        <strain evidence="7 8">DSM 19012</strain>
    </source>
</reference>
<dbReference type="RefSeq" id="WP_010526849.1">
    <property type="nucleotide sequence ID" value="NZ_AFSL01000019.1"/>
</dbReference>